<dbReference type="InterPro" id="IPR050644">
    <property type="entry name" value="PG_Glycine_Bridge_Synth"/>
</dbReference>
<name>A7H261_CAMJD</name>
<evidence type="ECO:0008006" key="3">
    <source>
        <dbReference type="Google" id="ProtNLM"/>
    </source>
</evidence>
<dbReference type="SUPFAM" id="SSF55729">
    <property type="entry name" value="Acyl-CoA N-acyltransferases (Nat)"/>
    <property type="match status" value="1"/>
</dbReference>
<reference evidence="2" key="1">
    <citation type="submission" date="2007-07" db="EMBL/GenBank/DDBJ databases">
        <title>Complete genome sequence of Campylobacter jejuni subsp doylei 269.97 isolated from human blood.</title>
        <authorList>
            <person name="Fouts D.E."/>
            <person name="Mongodin E.F."/>
            <person name="Puiu D."/>
            <person name="Sebastian Y."/>
            <person name="Miller W.G."/>
            <person name="Mandrell R.E."/>
            <person name="Lastovica A.J."/>
            <person name="Nelson K.E."/>
        </authorList>
    </citation>
    <scope>NUCLEOTIDE SEQUENCE [LARGE SCALE GENOMIC DNA]</scope>
    <source>
        <strain evidence="2">ATCC BAA-1458 / RM4099 / 269.97</strain>
    </source>
</reference>
<dbReference type="Proteomes" id="UP000002302">
    <property type="component" value="Chromosome"/>
</dbReference>
<protein>
    <recommendedName>
        <fullName evidence="3">FemAB family protein</fullName>
    </recommendedName>
</protein>
<dbReference type="InterPro" id="IPR016181">
    <property type="entry name" value="Acyl_CoA_acyltransferase"/>
</dbReference>
<gene>
    <name evidence="1" type="ordered locus">JJD26997_0390</name>
</gene>
<dbReference type="PANTHER" id="PTHR36174">
    <property type="entry name" value="LIPID II:GLYCINE GLYCYLTRANSFERASE"/>
    <property type="match status" value="1"/>
</dbReference>
<dbReference type="Gene3D" id="3.40.630.30">
    <property type="match status" value="1"/>
</dbReference>
<accession>A7H261</accession>
<dbReference type="PANTHER" id="PTHR36174:SF1">
    <property type="entry name" value="LIPID II:GLYCINE GLYCYLTRANSFERASE"/>
    <property type="match status" value="1"/>
</dbReference>
<evidence type="ECO:0000313" key="2">
    <source>
        <dbReference type="Proteomes" id="UP000002302"/>
    </source>
</evidence>
<dbReference type="HOGENOM" id="CLU_055609_1_0_7"/>
<dbReference type="AlphaFoldDB" id="A7H261"/>
<proteinExistence type="predicted"/>
<dbReference type="EMBL" id="CP000768">
    <property type="protein sequence ID" value="ABS43682.1"/>
    <property type="molecule type" value="Genomic_DNA"/>
</dbReference>
<sequence length="342" mass="40465">MSRISLENYLQANNRYSCLSSNDIYLNKKYAELYGETFDFSYSKNGFVFKIIAIKEKIANSQFYDLQSPYGYGGIYCSSQNEDFIKEALKALQIEALKQNIIAFFIRFHLFDENLKIYSKLLPFFTKSRETIIVNTEKDINNIRMNYSPRIRSYVKKAREELQINFATKKDCKDFFSLYGKTMQRNQADKFYYFSEDYFQKLFDFNESVILKASLNNEILAYASFFLCGDFSYYHLSANILKSNANAALLDFFFEYASNNNSKFCFLGGGVQDNDTLYKFKEKFSILRASYYLGGMIFDKKNFDLLNKNLINKYFLKYRFNDFILPPPHPTNRLFFNFRNKL</sequence>
<organism evidence="1 2">
    <name type="scientific">Campylobacter jejuni subsp. doylei (strain ATCC BAA-1458 / RM4099 / 269.97)</name>
    <dbReference type="NCBI Taxonomy" id="360109"/>
    <lineage>
        <taxon>Bacteria</taxon>
        <taxon>Pseudomonadati</taxon>
        <taxon>Campylobacterota</taxon>
        <taxon>Epsilonproteobacteria</taxon>
        <taxon>Campylobacterales</taxon>
        <taxon>Campylobacteraceae</taxon>
        <taxon>Campylobacter</taxon>
    </lineage>
</organism>
<evidence type="ECO:0000313" key="1">
    <source>
        <dbReference type="EMBL" id="ABS43682.1"/>
    </source>
</evidence>
<dbReference type="KEGG" id="cjd:JJD26997_0390"/>